<evidence type="ECO:0000313" key="2">
    <source>
        <dbReference type="Proteomes" id="UP000248349"/>
    </source>
</evidence>
<reference evidence="1 2" key="1">
    <citation type="submission" date="2016-12" db="EMBL/GenBank/DDBJ databases">
        <title>The genomes of Aspergillus section Nigri reveals drivers in fungal speciation.</title>
        <authorList>
            <consortium name="DOE Joint Genome Institute"/>
            <person name="Vesth T.C."/>
            <person name="Nybo J."/>
            <person name="Theobald S."/>
            <person name="Brandl J."/>
            <person name="Frisvad J.C."/>
            <person name="Nielsen K.F."/>
            <person name="Lyhne E.K."/>
            <person name="Kogle M.E."/>
            <person name="Kuo A."/>
            <person name="Riley R."/>
            <person name="Clum A."/>
            <person name="Nolan M."/>
            <person name="Lipzen A."/>
            <person name="Salamov A."/>
            <person name="Henrissat B."/>
            <person name="Wiebenga A."/>
            <person name="De Vries R.P."/>
            <person name="Grigoriev I.V."/>
            <person name="Mortensen U.H."/>
            <person name="Andersen M.R."/>
            <person name="Baker S.E."/>
        </authorList>
    </citation>
    <scope>NUCLEOTIDE SEQUENCE [LARGE SCALE GENOMIC DNA]</scope>
    <source>
        <strain evidence="1 2">JOP 1030-1</strain>
    </source>
</reference>
<proteinExistence type="predicted"/>
<dbReference type="GeneID" id="37079478"/>
<dbReference type="AlphaFoldDB" id="A0A318ZF19"/>
<dbReference type="RefSeq" id="XP_025429215.1">
    <property type="nucleotide sequence ID" value="XM_025578249.1"/>
</dbReference>
<keyword evidence="2" id="KW-1185">Reference proteome</keyword>
<organism evidence="1 2">
    <name type="scientific">Aspergillus saccharolyticus JOP 1030-1</name>
    <dbReference type="NCBI Taxonomy" id="1450539"/>
    <lineage>
        <taxon>Eukaryota</taxon>
        <taxon>Fungi</taxon>
        <taxon>Dikarya</taxon>
        <taxon>Ascomycota</taxon>
        <taxon>Pezizomycotina</taxon>
        <taxon>Eurotiomycetes</taxon>
        <taxon>Eurotiomycetidae</taxon>
        <taxon>Eurotiales</taxon>
        <taxon>Aspergillaceae</taxon>
        <taxon>Aspergillus</taxon>
        <taxon>Aspergillus subgen. Circumdati</taxon>
    </lineage>
</organism>
<sequence length="407" mass="45591">MPMSNLSYCPLPPRDQDIYRFRSRYSINLGPIFLHGPTSPDTPNTSELETLQTTIKTTTLDTTTQKYQTHWQTCPPSTTTLLHLRDTLHYNTLHLPLSFLTLGPLFSQGTPFEGGPAQVYTRCWSAVKHFIERCHTVGIGVLLDFDLAANGVDLGASAERRALARDCVAFVVQEVRFHALGGVVGVRVSRSSEGDAGEQRRAGEMASSGLGDWEREVRMIVRAIDEFLPLHINCTSSSNSSSSGSGGTPEQWFRHCSETPLQRLEQLQIHNPDHSAPSFLLLSPDEIRTKAQQARIERPQLLREILMRAEAAEAQAASKKPKLWNSPAGRQSFVHGWDVGFSDALRFFDAAVERLLPARRTGADKIGEVDLWARRRTRDVERLEEDCRAWELGLRRGIADFDRFVGN</sequence>
<evidence type="ECO:0000313" key="1">
    <source>
        <dbReference type="EMBL" id="PYH43233.1"/>
    </source>
</evidence>
<name>A0A318ZF19_9EURO</name>
<gene>
    <name evidence="1" type="ORF">BP01DRAFT_393581</name>
</gene>
<dbReference type="OrthoDB" id="1887033at2759"/>
<accession>A0A318ZF19</accession>
<protein>
    <submittedName>
        <fullName evidence="1">Uncharacterized protein</fullName>
    </submittedName>
</protein>
<dbReference type="Proteomes" id="UP000248349">
    <property type="component" value="Unassembled WGS sequence"/>
</dbReference>
<dbReference type="STRING" id="1450539.A0A318ZF19"/>
<dbReference type="EMBL" id="KZ821245">
    <property type="protein sequence ID" value="PYH43233.1"/>
    <property type="molecule type" value="Genomic_DNA"/>
</dbReference>